<keyword evidence="2" id="KW-1185">Reference proteome</keyword>
<protein>
    <submittedName>
        <fullName evidence="1">Uncharacterized protein</fullName>
    </submittedName>
</protein>
<evidence type="ECO:0000313" key="2">
    <source>
        <dbReference type="Proteomes" id="UP000499080"/>
    </source>
</evidence>
<dbReference type="EMBL" id="BGPR01027183">
    <property type="protein sequence ID" value="GBN97465.1"/>
    <property type="molecule type" value="Genomic_DNA"/>
</dbReference>
<reference evidence="1 2" key="1">
    <citation type="journal article" date="2019" name="Sci. Rep.">
        <title>Orb-weaving spider Araneus ventricosus genome elucidates the spidroin gene catalogue.</title>
        <authorList>
            <person name="Kono N."/>
            <person name="Nakamura H."/>
            <person name="Ohtoshi R."/>
            <person name="Moran D.A.P."/>
            <person name="Shinohara A."/>
            <person name="Yoshida Y."/>
            <person name="Fujiwara M."/>
            <person name="Mori M."/>
            <person name="Tomita M."/>
            <person name="Arakawa K."/>
        </authorList>
    </citation>
    <scope>NUCLEOTIDE SEQUENCE [LARGE SCALE GENOMIC DNA]</scope>
</reference>
<comment type="caution">
    <text evidence="1">The sequence shown here is derived from an EMBL/GenBank/DDBJ whole genome shotgun (WGS) entry which is preliminary data.</text>
</comment>
<sequence>MTLYSQIFRRTALVQISNENRQTLTSDNSNSTFGFSNTNNQQITNNGSNSTFNSTQLTVFPARTAEETPNSFPPFSCLRLYTLARLVVASHGIILYILHISSSNRDIEKIIAFSGTFDLSSRCSPRSGIRDRAIDGIPSVPL</sequence>
<dbReference type="Proteomes" id="UP000499080">
    <property type="component" value="Unassembled WGS sequence"/>
</dbReference>
<name>A0A4Y2TEF7_ARAVE</name>
<dbReference type="AlphaFoldDB" id="A0A4Y2TEF7"/>
<evidence type="ECO:0000313" key="1">
    <source>
        <dbReference type="EMBL" id="GBN97465.1"/>
    </source>
</evidence>
<gene>
    <name evidence="1" type="ORF">AVEN_105233_1</name>
</gene>
<proteinExistence type="predicted"/>
<organism evidence="1 2">
    <name type="scientific">Araneus ventricosus</name>
    <name type="common">Orbweaver spider</name>
    <name type="synonym">Epeira ventricosa</name>
    <dbReference type="NCBI Taxonomy" id="182803"/>
    <lineage>
        <taxon>Eukaryota</taxon>
        <taxon>Metazoa</taxon>
        <taxon>Ecdysozoa</taxon>
        <taxon>Arthropoda</taxon>
        <taxon>Chelicerata</taxon>
        <taxon>Arachnida</taxon>
        <taxon>Araneae</taxon>
        <taxon>Araneomorphae</taxon>
        <taxon>Entelegynae</taxon>
        <taxon>Araneoidea</taxon>
        <taxon>Araneidae</taxon>
        <taxon>Araneus</taxon>
    </lineage>
</organism>
<accession>A0A4Y2TEF7</accession>